<dbReference type="OrthoDB" id="128924at2759"/>
<protein>
    <submittedName>
        <fullName evidence="2">Uncharacterized protein</fullName>
    </submittedName>
</protein>
<sequence>MVCLIPLYACCEFFRQVKTLEDELHIATNNLRGLEIGEEKASQREDSSKKQSAILTKQTEGM</sequence>
<dbReference type="Proteomes" id="UP000596742">
    <property type="component" value="Unassembled WGS sequence"/>
</dbReference>
<dbReference type="SUPFAM" id="SSF57997">
    <property type="entry name" value="Tropomyosin"/>
    <property type="match status" value="1"/>
</dbReference>
<dbReference type="Gene3D" id="1.20.5.170">
    <property type="match status" value="1"/>
</dbReference>
<evidence type="ECO:0000313" key="2">
    <source>
        <dbReference type="EMBL" id="VDI77505.1"/>
    </source>
</evidence>
<feature type="compositionally biased region" description="Polar residues" evidence="1">
    <location>
        <begin position="50"/>
        <end position="62"/>
    </location>
</feature>
<comment type="caution">
    <text evidence="2">The sequence shown here is derived from an EMBL/GenBank/DDBJ whole genome shotgun (WGS) entry which is preliminary data.</text>
</comment>
<name>A0A8B6HCF8_MYTGA</name>
<dbReference type="EMBL" id="UYJE01009850">
    <property type="protein sequence ID" value="VDI77505.1"/>
    <property type="molecule type" value="Genomic_DNA"/>
</dbReference>
<feature type="region of interest" description="Disordered" evidence="1">
    <location>
        <begin position="38"/>
        <end position="62"/>
    </location>
</feature>
<evidence type="ECO:0000313" key="3">
    <source>
        <dbReference type="Proteomes" id="UP000596742"/>
    </source>
</evidence>
<keyword evidence="3" id="KW-1185">Reference proteome</keyword>
<dbReference type="AlphaFoldDB" id="A0A8B6HCF8"/>
<feature type="compositionally biased region" description="Basic and acidic residues" evidence="1">
    <location>
        <begin position="38"/>
        <end position="49"/>
    </location>
</feature>
<accession>A0A8B6HCF8</accession>
<gene>
    <name evidence="2" type="ORF">MGAL_10B038123</name>
</gene>
<proteinExistence type="predicted"/>
<reference evidence="2" key="1">
    <citation type="submission" date="2018-11" db="EMBL/GenBank/DDBJ databases">
        <authorList>
            <person name="Alioto T."/>
            <person name="Alioto T."/>
        </authorList>
    </citation>
    <scope>NUCLEOTIDE SEQUENCE</scope>
</reference>
<organism evidence="2 3">
    <name type="scientific">Mytilus galloprovincialis</name>
    <name type="common">Mediterranean mussel</name>
    <dbReference type="NCBI Taxonomy" id="29158"/>
    <lineage>
        <taxon>Eukaryota</taxon>
        <taxon>Metazoa</taxon>
        <taxon>Spiralia</taxon>
        <taxon>Lophotrochozoa</taxon>
        <taxon>Mollusca</taxon>
        <taxon>Bivalvia</taxon>
        <taxon>Autobranchia</taxon>
        <taxon>Pteriomorphia</taxon>
        <taxon>Mytilida</taxon>
        <taxon>Mytiloidea</taxon>
        <taxon>Mytilidae</taxon>
        <taxon>Mytilinae</taxon>
        <taxon>Mytilus</taxon>
    </lineage>
</organism>
<evidence type="ECO:0000256" key="1">
    <source>
        <dbReference type="SAM" id="MobiDB-lite"/>
    </source>
</evidence>